<accession>A0A225EGR7</accession>
<evidence type="ECO:0008006" key="3">
    <source>
        <dbReference type="Google" id="ProtNLM"/>
    </source>
</evidence>
<dbReference type="InterPro" id="IPR014338">
    <property type="entry name" value="CHP02996_rpt-companion-dom"/>
</dbReference>
<gene>
    <name evidence="1" type="ORF">FRUB_01204</name>
</gene>
<organism evidence="1 2">
    <name type="scientific">Fimbriiglobus ruber</name>
    <dbReference type="NCBI Taxonomy" id="1908690"/>
    <lineage>
        <taxon>Bacteria</taxon>
        <taxon>Pseudomonadati</taxon>
        <taxon>Planctomycetota</taxon>
        <taxon>Planctomycetia</taxon>
        <taxon>Gemmatales</taxon>
        <taxon>Gemmataceae</taxon>
        <taxon>Fimbriiglobus</taxon>
    </lineage>
</organism>
<dbReference type="RefSeq" id="WP_161967216.1">
    <property type="nucleotide sequence ID" value="NZ_NIDE01000001.1"/>
</dbReference>
<dbReference type="OrthoDB" id="9554503at2"/>
<dbReference type="EMBL" id="NIDE01000001">
    <property type="protein sequence ID" value="OWK47505.1"/>
    <property type="molecule type" value="Genomic_DNA"/>
</dbReference>
<dbReference type="NCBIfam" id="TIGR02996">
    <property type="entry name" value="rpt_mate_G_obs"/>
    <property type="match status" value="1"/>
</dbReference>
<sequence length="227" mass="26033">MSDDAAFLAAIRSAPNDNMARLVYADWLDEQGRPGGEFLRVECEIADLDPAEFERREQERVEFHEAGGIDSAPPDTMDTYHWRRGNLVAMLRCTTRGLDDDWMTAVSRVPVEEINARIRGIQAWLRRRMTPAELFARMAEWDQPAKASRGLWQRVRGLFQRNPTPVSQPEGPHVRGMREWVEANLKPGDELWEYNTGGESWAHLCGEMGYAIVRNGKVVEFEMLLMN</sequence>
<proteinExistence type="predicted"/>
<keyword evidence="2" id="KW-1185">Reference proteome</keyword>
<evidence type="ECO:0000313" key="1">
    <source>
        <dbReference type="EMBL" id="OWK47505.1"/>
    </source>
</evidence>
<reference evidence="2" key="1">
    <citation type="submission" date="2017-06" db="EMBL/GenBank/DDBJ databases">
        <title>Genome analysis of Fimbriiglobus ruber SP5, the first member of the order Planctomycetales with confirmed chitinolytic capability.</title>
        <authorList>
            <person name="Ravin N.V."/>
            <person name="Rakitin A.L."/>
            <person name="Ivanova A.A."/>
            <person name="Beletsky A.V."/>
            <person name="Kulichevskaya I.S."/>
            <person name="Mardanov A.V."/>
            <person name="Dedysh S.N."/>
        </authorList>
    </citation>
    <scope>NUCLEOTIDE SEQUENCE [LARGE SCALE GENOMIC DNA]</scope>
    <source>
        <strain evidence="2">SP5</strain>
    </source>
</reference>
<comment type="caution">
    <text evidence="1">The sequence shown here is derived from an EMBL/GenBank/DDBJ whole genome shotgun (WGS) entry which is preliminary data.</text>
</comment>
<dbReference type="Proteomes" id="UP000214646">
    <property type="component" value="Unassembled WGS sequence"/>
</dbReference>
<name>A0A225EGR7_9BACT</name>
<protein>
    <recommendedName>
        <fullName evidence="3">TIGR02996 domain-containing protein</fullName>
    </recommendedName>
</protein>
<dbReference type="AlphaFoldDB" id="A0A225EGR7"/>
<evidence type="ECO:0000313" key="2">
    <source>
        <dbReference type="Proteomes" id="UP000214646"/>
    </source>
</evidence>